<evidence type="ECO:0000313" key="1">
    <source>
        <dbReference type="EMBL" id="GAB0187008.1"/>
    </source>
</evidence>
<evidence type="ECO:0000313" key="2">
    <source>
        <dbReference type="Proteomes" id="UP001623348"/>
    </source>
</evidence>
<organism evidence="1 2">
    <name type="scientific">Grus japonensis</name>
    <name type="common">Japanese crane</name>
    <name type="synonym">Red-crowned crane</name>
    <dbReference type="NCBI Taxonomy" id="30415"/>
    <lineage>
        <taxon>Eukaryota</taxon>
        <taxon>Metazoa</taxon>
        <taxon>Chordata</taxon>
        <taxon>Craniata</taxon>
        <taxon>Vertebrata</taxon>
        <taxon>Euteleostomi</taxon>
        <taxon>Archelosauria</taxon>
        <taxon>Archosauria</taxon>
        <taxon>Dinosauria</taxon>
        <taxon>Saurischia</taxon>
        <taxon>Theropoda</taxon>
        <taxon>Coelurosauria</taxon>
        <taxon>Aves</taxon>
        <taxon>Neognathae</taxon>
        <taxon>Neoaves</taxon>
        <taxon>Gruiformes</taxon>
        <taxon>Gruidae</taxon>
        <taxon>Grus</taxon>
    </lineage>
</organism>
<dbReference type="InterPro" id="IPR042411">
    <property type="entry name" value="WDR27"/>
</dbReference>
<dbReference type="Gene3D" id="2.130.10.10">
    <property type="entry name" value="YVTN repeat-like/Quinoprotein amine dehydrogenase"/>
    <property type="match status" value="1"/>
</dbReference>
<sequence length="90" mass="9948">MCVEEQWLTPQGIVIGTLLGIVLHVRFSPDDQQVAVCAGNKIYMLSAKNEAILAELDGHLAPVTAAEFCTWEKSMLISVSEDRTFKARKL</sequence>
<dbReference type="PANTHER" id="PTHR44525">
    <property type="entry name" value="WD REPEAT-CONTAINING PROTEIN 27"/>
    <property type="match status" value="1"/>
</dbReference>
<dbReference type="PANTHER" id="PTHR44525:SF1">
    <property type="entry name" value="WD REPEAT-CONTAINING PROTEIN 27"/>
    <property type="match status" value="1"/>
</dbReference>
<dbReference type="EMBL" id="BAAFJT010000003">
    <property type="protein sequence ID" value="GAB0187008.1"/>
    <property type="molecule type" value="Genomic_DNA"/>
</dbReference>
<proteinExistence type="predicted"/>
<dbReference type="AlphaFoldDB" id="A0ABC9WNH6"/>
<comment type="caution">
    <text evidence="1">The sequence shown here is derived from an EMBL/GenBank/DDBJ whole genome shotgun (WGS) entry which is preliminary data.</text>
</comment>
<accession>A0ABC9WNH6</accession>
<keyword evidence="2" id="KW-1185">Reference proteome</keyword>
<reference evidence="1 2" key="1">
    <citation type="submission" date="2024-06" db="EMBL/GenBank/DDBJ databases">
        <title>The draft genome of Grus japonensis, version 3.</title>
        <authorList>
            <person name="Nabeshima K."/>
            <person name="Suzuki S."/>
            <person name="Onuma M."/>
        </authorList>
    </citation>
    <scope>NUCLEOTIDE SEQUENCE [LARGE SCALE GENOMIC DNA]</scope>
    <source>
        <strain evidence="1 2">451A</strain>
    </source>
</reference>
<protein>
    <submittedName>
        <fullName evidence="1">WD repeat-containing protein 27</fullName>
    </submittedName>
</protein>
<dbReference type="InterPro" id="IPR015943">
    <property type="entry name" value="WD40/YVTN_repeat-like_dom_sf"/>
</dbReference>
<dbReference type="SUPFAM" id="SSF117289">
    <property type="entry name" value="Nucleoporin domain"/>
    <property type="match status" value="1"/>
</dbReference>
<dbReference type="Proteomes" id="UP001623348">
    <property type="component" value="Unassembled WGS sequence"/>
</dbReference>
<gene>
    <name evidence="1" type="ORF">GRJ2_001166100</name>
</gene>
<name>A0ABC9WNH6_GRUJA</name>